<evidence type="ECO:0000313" key="1">
    <source>
        <dbReference type="EMBL" id="XFO68787.1"/>
    </source>
</evidence>
<dbReference type="EMBL" id="CP155573">
    <property type="protein sequence ID" value="XFO68787.1"/>
    <property type="molecule type" value="Genomic_DNA"/>
</dbReference>
<sequence>MNSSSLVNNILDKLAHYISRITAFQCAMRRSLPIKEYYVN</sequence>
<gene>
    <name evidence="1" type="ORF">SPSIL_050110</name>
</gene>
<dbReference type="Proteomes" id="UP000216752">
    <property type="component" value="Chromosome"/>
</dbReference>
<proteinExistence type="predicted"/>
<reference evidence="1" key="1">
    <citation type="submission" date="2024-05" db="EMBL/GenBank/DDBJ databases">
        <title>Isolation and characterization of Sporomusa carbonis sp. nov., a carboxydotrophic hydrogenogen in the genus of Sporomusa isolated from a charcoal burning pile.</title>
        <authorList>
            <person name="Boeer T."/>
            <person name="Rosenbaum F."/>
            <person name="Eysell L."/>
            <person name="Mueller V."/>
            <person name="Daniel R."/>
            <person name="Poehlein A."/>
        </authorList>
    </citation>
    <scope>NUCLEOTIDE SEQUENCE [LARGE SCALE GENOMIC DNA]</scope>
    <source>
        <strain evidence="1">DSM 10669</strain>
    </source>
</reference>
<organism evidence="1 2">
    <name type="scientific">Sporomusa silvacetica DSM 10669</name>
    <dbReference type="NCBI Taxonomy" id="1123289"/>
    <lineage>
        <taxon>Bacteria</taxon>
        <taxon>Bacillati</taxon>
        <taxon>Bacillota</taxon>
        <taxon>Negativicutes</taxon>
        <taxon>Selenomonadales</taxon>
        <taxon>Sporomusaceae</taxon>
        <taxon>Sporomusa</taxon>
    </lineage>
</organism>
<evidence type="ECO:0000313" key="2">
    <source>
        <dbReference type="Proteomes" id="UP000216752"/>
    </source>
</evidence>
<keyword evidence="2" id="KW-1185">Reference proteome</keyword>
<accession>A0ABZ3ITP1</accession>
<name>A0ABZ3ITP1_9FIRM</name>
<protein>
    <submittedName>
        <fullName evidence="1">Uncharacterized protein</fullName>
    </submittedName>
</protein>